<name>A0AAD5BD78_9ASCO</name>
<dbReference type="SUPFAM" id="SSF51735">
    <property type="entry name" value="NAD(P)-binding Rossmann-fold domains"/>
    <property type="match status" value="1"/>
</dbReference>
<accession>A0AAD5BD78</accession>
<organism evidence="4 5">
    <name type="scientific">Candida theae</name>
    <dbReference type="NCBI Taxonomy" id="1198502"/>
    <lineage>
        <taxon>Eukaryota</taxon>
        <taxon>Fungi</taxon>
        <taxon>Dikarya</taxon>
        <taxon>Ascomycota</taxon>
        <taxon>Saccharomycotina</taxon>
        <taxon>Pichiomycetes</taxon>
        <taxon>Debaryomycetaceae</taxon>
        <taxon>Candida/Lodderomyces clade</taxon>
        <taxon>Candida</taxon>
    </lineage>
</organism>
<protein>
    <recommendedName>
        <fullName evidence="6">Enoyl reductase (ER) domain-containing protein</fullName>
    </recommendedName>
</protein>
<reference evidence="4 5" key="1">
    <citation type="journal article" date="2022" name="DNA Res.">
        <title>Genome analysis of five recently described species of the CUG-Ser clade uncovers Candida theae as a new hybrid lineage with pathogenic potential in the Candida parapsilosis species complex.</title>
        <authorList>
            <person name="Mixao V."/>
            <person name="Del Olmo V."/>
            <person name="Hegedusova E."/>
            <person name="Saus E."/>
            <person name="Pryszcz L."/>
            <person name="Cillingova A."/>
            <person name="Nosek J."/>
            <person name="Gabaldon T."/>
        </authorList>
    </citation>
    <scope>NUCLEOTIDE SEQUENCE [LARGE SCALE GENOMIC DNA]</scope>
    <source>
        <strain evidence="4 5">CBS 12239</strain>
    </source>
</reference>
<feature type="domain" description="Alcohol dehydrogenase-like C-terminal" evidence="2">
    <location>
        <begin position="181"/>
        <end position="316"/>
    </location>
</feature>
<dbReference type="RefSeq" id="XP_051608138.1">
    <property type="nucleotide sequence ID" value="XM_051752796.1"/>
</dbReference>
<keyword evidence="1" id="KW-0560">Oxidoreductase</keyword>
<dbReference type="PANTHER" id="PTHR43205:SF19">
    <property type="entry name" value="ENOYL REDUCTASE (ER) DOMAIN-CONTAINING PROTEIN"/>
    <property type="match status" value="1"/>
</dbReference>
<dbReference type="Proteomes" id="UP001204833">
    <property type="component" value="Unassembled WGS sequence"/>
</dbReference>
<evidence type="ECO:0000256" key="1">
    <source>
        <dbReference type="ARBA" id="ARBA00023002"/>
    </source>
</evidence>
<comment type="caution">
    <text evidence="4">The sequence shown here is derived from an EMBL/GenBank/DDBJ whole genome shotgun (WGS) entry which is preliminary data.</text>
</comment>
<dbReference type="PANTHER" id="PTHR43205">
    <property type="entry name" value="PROSTAGLANDIN REDUCTASE"/>
    <property type="match status" value="1"/>
</dbReference>
<dbReference type="InterPro" id="IPR041694">
    <property type="entry name" value="ADH_N_2"/>
</dbReference>
<dbReference type="FunFam" id="3.40.50.720:FF:000121">
    <property type="entry name" value="Prostaglandin reductase 2"/>
    <property type="match status" value="1"/>
</dbReference>
<dbReference type="AlphaFoldDB" id="A0AAD5BD78"/>
<dbReference type="Pfam" id="PF16884">
    <property type="entry name" value="ADH_N_2"/>
    <property type="match status" value="1"/>
</dbReference>
<evidence type="ECO:0000313" key="4">
    <source>
        <dbReference type="EMBL" id="KAI5957074.1"/>
    </source>
</evidence>
<dbReference type="Gene3D" id="3.40.50.720">
    <property type="entry name" value="NAD(P)-binding Rossmann-like Domain"/>
    <property type="match status" value="1"/>
</dbReference>
<dbReference type="InterPro" id="IPR011032">
    <property type="entry name" value="GroES-like_sf"/>
</dbReference>
<dbReference type="Gene3D" id="3.90.180.10">
    <property type="entry name" value="Medium-chain alcohol dehydrogenases, catalytic domain"/>
    <property type="match status" value="1"/>
</dbReference>
<feature type="domain" description="Oxidoreductase N-terminal" evidence="3">
    <location>
        <begin position="27"/>
        <end position="124"/>
    </location>
</feature>
<dbReference type="InterPro" id="IPR013149">
    <property type="entry name" value="ADH-like_C"/>
</dbReference>
<evidence type="ECO:0000259" key="3">
    <source>
        <dbReference type="Pfam" id="PF16884"/>
    </source>
</evidence>
<evidence type="ECO:0000259" key="2">
    <source>
        <dbReference type="Pfam" id="PF00107"/>
    </source>
</evidence>
<dbReference type="InterPro" id="IPR036291">
    <property type="entry name" value="NAD(P)-bd_dom_sf"/>
</dbReference>
<sequence>MSLPTKSTQVVFEHNPNGDIVPDTGKPDSTFAVKEAKLDTDLKKGDLLLKTLYLSNDPTQRNWLRKKGDDGRNYSKSIYEGEVMEAYGLAKVIKSNAEGYKEGDIISSRIQWADYSVLPANEVFNKVDTSANLPLSYFLSVLGMTSLTAFLGLTEAGQLRKYLSDKSGKGPVVCVSAASGAVGSTVVQISKHVLGASKVIGLSGSDEKAKWVEKLGADLCVNYKNSNYQDQILKFLDGDYIDVYFDNVGGEILSFVLAHMANFGRIVACGAISGYNDPKAARVDNWFHIIAQCLTVEGFLVGQYKEKFPEAIDILTKAIKEKKVDVDDSIHVETLSGDSEKQKFAKVPQIWNQLFTGEKPKGKLLIKVADA</sequence>
<dbReference type="Pfam" id="PF00107">
    <property type="entry name" value="ADH_zinc_N"/>
    <property type="match status" value="1"/>
</dbReference>
<dbReference type="SUPFAM" id="SSF50129">
    <property type="entry name" value="GroES-like"/>
    <property type="match status" value="1"/>
</dbReference>
<keyword evidence="5" id="KW-1185">Reference proteome</keyword>
<dbReference type="GO" id="GO:0016628">
    <property type="term" value="F:oxidoreductase activity, acting on the CH-CH group of donors, NAD or NADP as acceptor"/>
    <property type="evidence" value="ECO:0007669"/>
    <property type="project" value="InterPro"/>
</dbReference>
<gene>
    <name evidence="4" type="ORF">KGF57_003383</name>
</gene>
<dbReference type="EMBL" id="JAIHNG010000122">
    <property type="protein sequence ID" value="KAI5957074.1"/>
    <property type="molecule type" value="Genomic_DNA"/>
</dbReference>
<evidence type="ECO:0008006" key="6">
    <source>
        <dbReference type="Google" id="ProtNLM"/>
    </source>
</evidence>
<dbReference type="InterPro" id="IPR045010">
    <property type="entry name" value="MDR_fam"/>
</dbReference>
<dbReference type="CDD" id="cd05288">
    <property type="entry name" value="PGDH"/>
    <property type="match status" value="1"/>
</dbReference>
<dbReference type="GeneID" id="76151441"/>
<evidence type="ECO:0000313" key="5">
    <source>
        <dbReference type="Proteomes" id="UP001204833"/>
    </source>
</evidence>
<proteinExistence type="predicted"/>